<feature type="chain" id="PRO_5039726209" evidence="1">
    <location>
        <begin position="23"/>
        <end position="311"/>
    </location>
</feature>
<name>A0A1H0UB78_9ACTN</name>
<organism evidence="2 3">
    <name type="scientific">Actinopolyspora xinjiangensis</name>
    <dbReference type="NCBI Taxonomy" id="405564"/>
    <lineage>
        <taxon>Bacteria</taxon>
        <taxon>Bacillati</taxon>
        <taxon>Actinomycetota</taxon>
        <taxon>Actinomycetes</taxon>
        <taxon>Actinopolysporales</taxon>
        <taxon>Actinopolysporaceae</taxon>
        <taxon>Actinopolyspora</taxon>
    </lineage>
</organism>
<dbReference type="Pfam" id="PF19135">
    <property type="entry name" value="DUF5818"/>
    <property type="match status" value="1"/>
</dbReference>
<evidence type="ECO:0000313" key="2">
    <source>
        <dbReference type="EMBL" id="SDP63300.1"/>
    </source>
</evidence>
<evidence type="ECO:0000313" key="3">
    <source>
        <dbReference type="Proteomes" id="UP000199497"/>
    </source>
</evidence>
<accession>A0A1H0UB78</accession>
<dbReference type="EMBL" id="FNJR01000006">
    <property type="protein sequence ID" value="SDP63300.1"/>
    <property type="molecule type" value="Genomic_DNA"/>
</dbReference>
<evidence type="ECO:0000256" key="1">
    <source>
        <dbReference type="SAM" id="SignalP"/>
    </source>
</evidence>
<dbReference type="InterPro" id="IPR043856">
    <property type="entry name" value="DUF5818"/>
</dbReference>
<protein>
    <submittedName>
        <fullName evidence="2">Uncharacterized protein</fullName>
    </submittedName>
</protein>
<proteinExistence type="predicted"/>
<dbReference type="RefSeq" id="WP_092601366.1">
    <property type="nucleotide sequence ID" value="NZ_FNJR01000006.1"/>
</dbReference>
<feature type="signal peptide" evidence="1">
    <location>
        <begin position="1"/>
        <end position="22"/>
    </location>
</feature>
<gene>
    <name evidence="2" type="ORF">SAMN04487905_106167</name>
</gene>
<dbReference type="OrthoDB" id="5174484at2"/>
<dbReference type="AlphaFoldDB" id="A0A1H0UB78"/>
<reference evidence="3" key="1">
    <citation type="submission" date="2016-10" db="EMBL/GenBank/DDBJ databases">
        <authorList>
            <person name="Varghese N."/>
            <person name="Submissions S."/>
        </authorList>
    </citation>
    <scope>NUCLEOTIDE SEQUENCE [LARGE SCALE GENOMIC DNA]</scope>
    <source>
        <strain evidence="3">DSM 46732</strain>
    </source>
</reference>
<dbReference type="Proteomes" id="UP000199497">
    <property type="component" value="Unassembled WGS sequence"/>
</dbReference>
<keyword evidence="1" id="KW-0732">Signal</keyword>
<keyword evidence="3" id="KW-1185">Reference proteome</keyword>
<sequence length="311" mass="32910">MRKTFAIAAAMLTMLGGLGSAAAVERSGSEAQSPRGGHQSQEGLFTSATGILVRDDQGYALEATDDGTSYRLTGAPGMLLPYAGDRVKVTGSEPGRDSETERLAVRTVEPVARGESLPRRGTTRLNFRVSTDGVISGSTTFYGLFGTPGPDPRGEVADIEELGAVALRDDDGDGVYSAPIGLRAGQRVVARIAMGNSVVGPREVIHPRSVVQRDNTVVLDGDTTVSTEYTPTRFCGDVPFTPNSDHGAFGIKTNGVDCDTARDVAADAENRIGRDYRSHDFECSATEAGGQLGGYDYTCRDEEREITFSAS</sequence>